<dbReference type="SUPFAM" id="SSF141986">
    <property type="entry name" value="LD-carboxypeptidase A C-terminal domain-like"/>
    <property type="match status" value="1"/>
</dbReference>
<dbReference type="InterPro" id="IPR029062">
    <property type="entry name" value="Class_I_gatase-like"/>
</dbReference>
<keyword evidence="5" id="KW-0720">Serine protease</keyword>
<dbReference type="InterPro" id="IPR027461">
    <property type="entry name" value="Carboxypeptidase_A_C_sf"/>
</dbReference>
<dbReference type="InterPro" id="IPR040449">
    <property type="entry name" value="Peptidase_S66_N"/>
</dbReference>
<keyword evidence="4 8" id="KW-0378">Hydrolase</keyword>
<evidence type="ECO:0000256" key="2">
    <source>
        <dbReference type="ARBA" id="ARBA00022645"/>
    </source>
</evidence>
<dbReference type="EC" id="3.4.17.13" evidence="8"/>
<dbReference type="InterPro" id="IPR040921">
    <property type="entry name" value="Peptidase_S66C"/>
</dbReference>
<protein>
    <submittedName>
        <fullName evidence="8">Murein tetrapeptide carboxypeptidase</fullName>
        <ecNumber evidence="8">3.4.17.13</ecNumber>
    </submittedName>
</protein>
<name>A0A376BZ13_9FLAO</name>
<dbReference type="SUPFAM" id="SSF52317">
    <property type="entry name" value="Class I glutamine amidotransferase-like"/>
    <property type="match status" value="1"/>
</dbReference>
<comment type="similarity">
    <text evidence="1">Belongs to the peptidase S66 family.</text>
</comment>
<dbReference type="PIRSF" id="PIRSF028757">
    <property type="entry name" value="LD-carboxypeptidase"/>
    <property type="match status" value="1"/>
</dbReference>
<evidence type="ECO:0000313" key="9">
    <source>
        <dbReference type="Proteomes" id="UP000255515"/>
    </source>
</evidence>
<dbReference type="GO" id="GO:0106415">
    <property type="term" value="F:muramoyltetrapeptide carboxypeptidase activity"/>
    <property type="evidence" value="ECO:0007669"/>
    <property type="project" value="UniProtKB-EC"/>
</dbReference>
<dbReference type="PANTHER" id="PTHR30237">
    <property type="entry name" value="MURAMOYLTETRAPEPTIDE CARBOXYPEPTIDASE"/>
    <property type="match status" value="1"/>
</dbReference>
<dbReference type="Pfam" id="PF17676">
    <property type="entry name" value="Peptidase_S66C"/>
    <property type="match status" value="1"/>
</dbReference>
<dbReference type="PANTHER" id="PTHR30237:SF2">
    <property type="entry name" value="MUREIN TETRAPEPTIDE CARBOXYPEPTIDASE"/>
    <property type="match status" value="1"/>
</dbReference>
<dbReference type="Gene3D" id="3.50.30.60">
    <property type="entry name" value="LD-carboxypeptidase A C-terminal domain-like"/>
    <property type="match status" value="1"/>
</dbReference>
<dbReference type="AlphaFoldDB" id="A0A376BZ13"/>
<dbReference type="GO" id="GO:0008236">
    <property type="term" value="F:serine-type peptidase activity"/>
    <property type="evidence" value="ECO:0007669"/>
    <property type="project" value="UniProtKB-KW"/>
</dbReference>
<evidence type="ECO:0000259" key="6">
    <source>
        <dbReference type="Pfam" id="PF02016"/>
    </source>
</evidence>
<dbReference type="EMBL" id="UFTJ01000001">
    <property type="protein sequence ID" value="SSZ46918.1"/>
    <property type="molecule type" value="Genomic_DNA"/>
</dbReference>
<dbReference type="CDD" id="cd07025">
    <property type="entry name" value="Peptidase_S66"/>
    <property type="match status" value="1"/>
</dbReference>
<dbReference type="InterPro" id="IPR027478">
    <property type="entry name" value="LdcA_N"/>
</dbReference>
<evidence type="ECO:0000256" key="3">
    <source>
        <dbReference type="ARBA" id="ARBA00022670"/>
    </source>
</evidence>
<accession>A0A376BZ13</accession>
<keyword evidence="2 8" id="KW-0121">Carboxypeptidase</keyword>
<dbReference type="Proteomes" id="UP000255515">
    <property type="component" value="Unassembled WGS sequence"/>
</dbReference>
<evidence type="ECO:0000259" key="7">
    <source>
        <dbReference type="Pfam" id="PF17676"/>
    </source>
</evidence>
<proteinExistence type="inferred from homology"/>
<evidence type="ECO:0000256" key="4">
    <source>
        <dbReference type="ARBA" id="ARBA00022801"/>
    </source>
</evidence>
<sequence length="315" mass="35774">MKNNTMMIRPKTLEKGDKIAIISPAGAVEEEELRHTISLIEERGYIPVLGQNALGNYEHGYLYSGTESERIADINWAIQDEEIKAIWASRGGYGCQHLLYELDIKSFQKNPKWYIGYSDNTVLQSYFFKKKIASIHGQTIKTSSFGVSEQSYAEVFNILEGHLPTYEIEGHVLNRKGEAMGNLVGGNLAMIYALLGTRYSVKFRNNILFIEDIGENFYALDRMLTSLELAEVFDEISGLIIGGMINMGNEKDNPHYDESFDPKAYQLIEEKIRKYHFPVAFGFPNGHIYHNLPLIIGSTVHLKVDEKVHLQTLNI</sequence>
<evidence type="ECO:0000313" key="8">
    <source>
        <dbReference type="EMBL" id="SSZ46918.1"/>
    </source>
</evidence>
<feature type="domain" description="LD-carboxypeptidase C-terminal" evidence="7">
    <location>
        <begin position="181"/>
        <end position="302"/>
    </location>
</feature>
<organism evidence="8 9">
    <name type="scientific">Bergeyella zoohelcum</name>
    <dbReference type="NCBI Taxonomy" id="1015"/>
    <lineage>
        <taxon>Bacteria</taxon>
        <taxon>Pseudomonadati</taxon>
        <taxon>Bacteroidota</taxon>
        <taxon>Flavobacteriia</taxon>
        <taxon>Flavobacteriales</taxon>
        <taxon>Weeksellaceae</taxon>
        <taxon>Bergeyella</taxon>
    </lineage>
</organism>
<reference evidence="8 9" key="1">
    <citation type="submission" date="2018-06" db="EMBL/GenBank/DDBJ databases">
        <authorList>
            <consortium name="Pathogen Informatics"/>
            <person name="Doyle S."/>
        </authorList>
    </citation>
    <scope>NUCLEOTIDE SEQUENCE [LARGE SCALE GENOMIC DNA]</scope>
    <source>
        <strain evidence="8 9">NCTC11661</strain>
    </source>
</reference>
<gene>
    <name evidence="8" type="ORF">NCTC11661_00580</name>
</gene>
<evidence type="ECO:0000256" key="1">
    <source>
        <dbReference type="ARBA" id="ARBA00010233"/>
    </source>
</evidence>
<dbReference type="InterPro" id="IPR003507">
    <property type="entry name" value="S66_fam"/>
</dbReference>
<evidence type="ECO:0000256" key="5">
    <source>
        <dbReference type="ARBA" id="ARBA00022825"/>
    </source>
</evidence>
<feature type="domain" description="LD-carboxypeptidase N-terminal" evidence="6">
    <location>
        <begin position="19"/>
        <end position="137"/>
    </location>
</feature>
<dbReference type="Pfam" id="PF02016">
    <property type="entry name" value="Peptidase_S66"/>
    <property type="match status" value="1"/>
</dbReference>
<dbReference type="Gene3D" id="3.40.50.10740">
    <property type="entry name" value="Class I glutamine amidotransferase-like"/>
    <property type="match status" value="1"/>
</dbReference>
<keyword evidence="3" id="KW-0645">Protease</keyword>
<dbReference type="GO" id="GO:0006508">
    <property type="term" value="P:proteolysis"/>
    <property type="evidence" value="ECO:0007669"/>
    <property type="project" value="UniProtKB-KW"/>
</dbReference>